<dbReference type="Proteomes" id="UP000287188">
    <property type="component" value="Unassembled WGS sequence"/>
</dbReference>
<dbReference type="Pfam" id="PF05977">
    <property type="entry name" value="MFS_3"/>
    <property type="match status" value="1"/>
</dbReference>
<keyword evidence="6 7" id="KW-0472">Membrane</keyword>
<evidence type="ECO:0000256" key="7">
    <source>
        <dbReference type="SAM" id="Phobius"/>
    </source>
</evidence>
<protein>
    <submittedName>
        <fullName evidence="9">MFS transporter</fullName>
    </submittedName>
</protein>
<evidence type="ECO:0000256" key="4">
    <source>
        <dbReference type="ARBA" id="ARBA00022692"/>
    </source>
</evidence>
<comment type="caution">
    <text evidence="9">The sequence shown here is derived from an EMBL/GenBank/DDBJ whole genome shotgun (WGS) entry which is preliminary data.</text>
</comment>
<dbReference type="SUPFAM" id="SSF103473">
    <property type="entry name" value="MFS general substrate transporter"/>
    <property type="match status" value="1"/>
</dbReference>
<dbReference type="GO" id="GO:0005886">
    <property type="term" value="C:plasma membrane"/>
    <property type="evidence" value="ECO:0007669"/>
    <property type="project" value="UniProtKB-SubCell"/>
</dbReference>
<feature type="transmembrane region" description="Helical" evidence="7">
    <location>
        <begin position="228"/>
        <end position="247"/>
    </location>
</feature>
<keyword evidence="3" id="KW-1003">Cell membrane</keyword>
<evidence type="ECO:0000256" key="5">
    <source>
        <dbReference type="ARBA" id="ARBA00022989"/>
    </source>
</evidence>
<evidence type="ECO:0000256" key="2">
    <source>
        <dbReference type="ARBA" id="ARBA00022448"/>
    </source>
</evidence>
<name>A0A402AQC4_9CHLR</name>
<dbReference type="PANTHER" id="PTHR43266:SF2">
    <property type="entry name" value="MAJOR FACILITATOR SUPERFAMILY (MFS) PROFILE DOMAIN-CONTAINING PROTEIN"/>
    <property type="match status" value="1"/>
</dbReference>
<reference evidence="10" key="1">
    <citation type="submission" date="2018-12" db="EMBL/GenBank/DDBJ databases">
        <title>Tengunoibacter tsumagoiensis gen. nov., sp. nov., Dictyobacter kobayashii sp. nov., D. alpinus sp. nov., and D. joshuensis sp. nov. and description of Dictyobacteraceae fam. nov. within the order Ktedonobacterales isolated from Tengu-no-mugimeshi.</title>
        <authorList>
            <person name="Wang C.M."/>
            <person name="Zheng Y."/>
            <person name="Sakai Y."/>
            <person name="Toyoda A."/>
            <person name="Minakuchi Y."/>
            <person name="Abe K."/>
            <person name="Yokota A."/>
            <person name="Yabe S."/>
        </authorList>
    </citation>
    <scope>NUCLEOTIDE SEQUENCE [LARGE SCALE GENOMIC DNA]</scope>
    <source>
        <strain evidence="10">Uno11</strain>
    </source>
</reference>
<evidence type="ECO:0000313" key="10">
    <source>
        <dbReference type="Proteomes" id="UP000287188"/>
    </source>
</evidence>
<evidence type="ECO:0000256" key="3">
    <source>
        <dbReference type="ARBA" id="ARBA00022475"/>
    </source>
</evidence>
<dbReference type="AlphaFoldDB" id="A0A402AQC4"/>
<keyword evidence="2" id="KW-0813">Transport</keyword>
<organism evidence="9 10">
    <name type="scientific">Dictyobacter kobayashii</name>
    <dbReference type="NCBI Taxonomy" id="2014872"/>
    <lineage>
        <taxon>Bacteria</taxon>
        <taxon>Bacillati</taxon>
        <taxon>Chloroflexota</taxon>
        <taxon>Ktedonobacteria</taxon>
        <taxon>Ktedonobacterales</taxon>
        <taxon>Dictyobacteraceae</taxon>
        <taxon>Dictyobacter</taxon>
    </lineage>
</organism>
<feature type="transmembrane region" description="Helical" evidence="7">
    <location>
        <begin position="289"/>
        <end position="309"/>
    </location>
</feature>
<evidence type="ECO:0000313" key="9">
    <source>
        <dbReference type="EMBL" id="GCE21235.1"/>
    </source>
</evidence>
<dbReference type="Gene3D" id="1.20.1250.20">
    <property type="entry name" value="MFS general substrate transporter like domains"/>
    <property type="match status" value="2"/>
</dbReference>
<feature type="transmembrane region" description="Helical" evidence="7">
    <location>
        <begin position="198"/>
        <end position="221"/>
    </location>
</feature>
<feature type="transmembrane region" description="Helical" evidence="7">
    <location>
        <begin position="163"/>
        <end position="183"/>
    </location>
</feature>
<dbReference type="InterPro" id="IPR036259">
    <property type="entry name" value="MFS_trans_sf"/>
</dbReference>
<feature type="transmembrane region" description="Helical" evidence="7">
    <location>
        <begin position="315"/>
        <end position="337"/>
    </location>
</feature>
<evidence type="ECO:0000256" key="1">
    <source>
        <dbReference type="ARBA" id="ARBA00004651"/>
    </source>
</evidence>
<evidence type="ECO:0000256" key="6">
    <source>
        <dbReference type="ARBA" id="ARBA00023136"/>
    </source>
</evidence>
<dbReference type="PANTHER" id="PTHR43266">
    <property type="entry name" value="MACROLIDE-EFFLUX PROTEIN"/>
    <property type="match status" value="1"/>
</dbReference>
<feature type="transmembrane region" description="Helical" evidence="7">
    <location>
        <begin position="253"/>
        <end position="277"/>
    </location>
</feature>
<proteinExistence type="predicted"/>
<keyword evidence="5 7" id="KW-1133">Transmembrane helix</keyword>
<dbReference type="InterPro" id="IPR010290">
    <property type="entry name" value="TM_effector"/>
</dbReference>
<comment type="subcellular location">
    <subcellularLocation>
        <location evidence="1">Cell membrane</location>
        <topology evidence="1">Multi-pass membrane protein</topology>
    </subcellularLocation>
</comment>
<keyword evidence="10" id="KW-1185">Reference proteome</keyword>
<feature type="domain" description="Major facilitator superfamily (MFS) profile" evidence="8">
    <location>
        <begin position="1"/>
        <end position="341"/>
    </location>
</feature>
<dbReference type="EMBL" id="BIFS01000001">
    <property type="protein sequence ID" value="GCE21235.1"/>
    <property type="molecule type" value="Genomic_DNA"/>
</dbReference>
<feature type="transmembrane region" description="Helical" evidence="7">
    <location>
        <begin position="102"/>
        <end position="121"/>
    </location>
</feature>
<dbReference type="PROSITE" id="PS50850">
    <property type="entry name" value="MFS"/>
    <property type="match status" value="1"/>
</dbReference>
<evidence type="ECO:0000259" key="8">
    <source>
        <dbReference type="PROSITE" id="PS50850"/>
    </source>
</evidence>
<dbReference type="CDD" id="cd06173">
    <property type="entry name" value="MFS_MefA_like"/>
    <property type="match status" value="1"/>
</dbReference>
<sequence length="347" mass="36406">MFVDRWNRRTIMLVSDSVRAIVALLPLLAPAELRLPAIYASVFLIMAFGRFFMPAKSGVLQAIVPGKEQVQASSISQSLAAIALVLGPALSAPLYFAAGPSVALLINAVSYLVSALCIFLIRAPRAAMHPYAAQGGGTSASSVKSVFQELGAGLKFVATSRTLLALVIMILVAMLGAGAINALDVVFVSRNLHAQPAFYGILNSAVGVGMLGGTLLAALLVRRISATRLLTGSMFLIGVGIFIYSLQTWYITALILAFVIFAPQGGLQVGFGPLFIRNTPAEMMGRAQAILDVSSAGATLVSIGLAGYLGQFLPISWIFSGSGILIILAGVYGWFALKESRPDVQSA</sequence>
<accession>A0A402AQC4</accession>
<dbReference type="GO" id="GO:0022857">
    <property type="term" value="F:transmembrane transporter activity"/>
    <property type="evidence" value="ECO:0007669"/>
    <property type="project" value="InterPro"/>
</dbReference>
<gene>
    <name evidence="9" type="ORF">KDK_50350</name>
</gene>
<dbReference type="InterPro" id="IPR020846">
    <property type="entry name" value="MFS_dom"/>
</dbReference>
<keyword evidence="4 7" id="KW-0812">Transmembrane</keyword>